<dbReference type="GO" id="GO:0005942">
    <property type="term" value="C:phosphatidylinositol 3-kinase complex"/>
    <property type="evidence" value="ECO:0007669"/>
    <property type="project" value="TreeGrafter"/>
</dbReference>
<evidence type="ECO:0000256" key="2">
    <source>
        <dbReference type="ARBA" id="ARBA00022604"/>
    </source>
</evidence>
<dbReference type="Proteomes" id="UP000838412">
    <property type="component" value="Chromosome 1"/>
</dbReference>
<dbReference type="Pfam" id="PF00017">
    <property type="entry name" value="SH2"/>
    <property type="match status" value="1"/>
</dbReference>
<sequence length="210" mass="23584">MLDSLTISTTDVEPTRTTKMTVGSAPKGVLVAKTRSSYFDLRRLANTIATLEACGWYWGALTAGQSKAVLRTKEAGAFLVRDSENSAHLFSLSVKTPRGPTSVRIQYTEDGKFKLDSDKKSDTPEFDCVVKLVDYYVKHSSEEDAQHFWLEPNGRREVPVKLSRPLRGKVPPLQHLCRTVIHKQTSEGEVDKLPLPKPLKSFLTEYPYQL</sequence>
<reference evidence="9" key="1">
    <citation type="submission" date="2022-01" db="EMBL/GenBank/DDBJ databases">
        <authorList>
            <person name="Braso-Vives M."/>
        </authorList>
    </citation>
    <scope>NUCLEOTIDE SEQUENCE</scope>
</reference>
<dbReference type="PRINTS" id="PR00401">
    <property type="entry name" value="SH2DOMAIN"/>
</dbReference>
<dbReference type="EMBL" id="OV696686">
    <property type="protein sequence ID" value="CAH1227342.1"/>
    <property type="molecule type" value="Genomic_DNA"/>
</dbReference>
<organism evidence="9 10">
    <name type="scientific">Branchiostoma lanceolatum</name>
    <name type="common">Common lancelet</name>
    <name type="synonym">Amphioxus lanceolatum</name>
    <dbReference type="NCBI Taxonomy" id="7740"/>
    <lineage>
        <taxon>Eukaryota</taxon>
        <taxon>Metazoa</taxon>
        <taxon>Chordata</taxon>
        <taxon>Cephalochordata</taxon>
        <taxon>Leptocardii</taxon>
        <taxon>Amphioxiformes</taxon>
        <taxon>Branchiostomatidae</taxon>
        <taxon>Branchiostoma</taxon>
    </lineage>
</organism>
<proteinExistence type="predicted"/>
<dbReference type="InterPro" id="IPR001496">
    <property type="entry name" value="SOCS_box"/>
</dbReference>
<dbReference type="GO" id="GO:0046935">
    <property type="term" value="F:1-phosphatidylinositol-3-kinase regulator activity"/>
    <property type="evidence" value="ECO:0007669"/>
    <property type="project" value="TreeGrafter"/>
</dbReference>
<name>A0A8J9W1V7_BRALA</name>
<evidence type="ECO:0000259" key="8">
    <source>
        <dbReference type="PROSITE" id="PS50225"/>
    </source>
</evidence>
<dbReference type="GO" id="GO:0016567">
    <property type="term" value="P:protein ubiquitination"/>
    <property type="evidence" value="ECO:0007669"/>
    <property type="project" value="UniProtKB-UniPathway"/>
</dbReference>
<evidence type="ECO:0000256" key="5">
    <source>
        <dbReference type="ARBA" id="ARBA00022999"/>
    </source>
</evidence>
<dbReference type="UniPathway" id="UPA00143"/>
<dbReference type="InterPro" id="IPR000980">
    <property type="entry name" value="SH2"/>
</dbReference>
<dbReference type="Gene3D" id="3.30.505.10">
    <property type="entry name" value="SH2 domain"/>
    <property type="match status" value="1"/>
</dbReference>
<dbReference type="OrthoDB" id="10063348at2759"/>
<dbReference type="PANTHER" id="PTHR10155:SF16">
    <property type="entry name" value="SUPPRESSOR OF CYTOKINE SIGNALING 2"/>
    <property type="match status" value="1"/>
</dbReference>
<evidence type="ECO:0000256" key="6">
    <source>
        <dbReference type="PROSITE-ProRule" id="PRU00191"/>
    </source>
</evidence>
<dbReference type="AlphaFoldDB" id="A0A8J9W1V7"/>
<keyword evidence="4" id="KW-0833">Ubl conjugation pathway</keyword>
<dbReference type="GO" id="GO:0046854">
    <property type="term" value="P:phosphatidylinositol phosphate biosynthetic process"/>
    <property type="evidence" value="ECO:0007669"/>
    <property type="project" value="TreeGrafter"/>
</dbReference>
<dbReference type="Pfam" id="PF07525">
    <property type="entry name" value="SOCS_box"/>
    <property type="match status" value="1"/>
</dbReference>
<dbReference type="SUPFAM" id="SSF158235">
    <property type="entry name" value="SOCS box-like"/>
    <property type="match status" value="1"/>
</dbReference>
<dbReference type="InterPro" id="IPR036860">
    <property type="entry name" value="SH2_dom_sf"/>
</dbReference>
<dbReference type="CDD" id="cd03717">
    <property type="entry name" value="SOCS_SOCS_like"/>
    <property type="match status" value="1"/>
</dbReference>
<keyword evidence="2" id="KW-0341">Growth regulation</keyword>
<protein>
    <submittedName>
        <fullName evidence="9">SOCS2 protein</fullName>
    </submittedName>
</protein>
<dbReference type="InterPro" id="IPR036036">
    <property type="entry name" value="SOCS_box-like_dom_sf"/>
</dbReference>
<evidence type="ECO:0000256" key="1">
    <source>
        <dbReference type="ARBA" id="ARBA00004906"/>
    </source>
</evidence>
<dbReference type="SMART" id="SM00969">
    <property type="entry name" value="SOCS_box"/>
    <property type="match status" value="1"/>
</dbReference>
<evidence type="ECO:0000256" key="3">
    <source>
        <dbReference type="ARBA" id="ARBA00022700"/>
    </source>
</evidence>
<dbReference type="PROSITE" id="PS50225">
    <property type="entry name" value="SOCS"/>
    <property type="match status" value="1"/>
</dbReference>
<accession>A0A8J9W1V7</accession>
<dbReference type="SUPFAM" id="SSF55550">
    <property type="entry name" value="SH2 domain"/>
    <property type="match status" value="1"/>
</dbReference>
<dbReference type="GO" id="GO:0035556">
    <property type="term" value="P:intracellular signal transduction"/>
    <property type="evidence" value="ECO:0007669"/>
    <property type="project" value="InterPro"/>
</dbReference>
<evidence type="ECO:0000313" key="9">
    <source>
        <dbReference type="EMBL" id="CAH1227342.1"/>
    </source>
</evidence>
<evidence type="ECO:0000259" key="7">
    <source>
        <dbReference type="PROSITE" id="PS50001"/>
    </source>
</evidence>
<evidence type="ECO:0000256" key="4">
    <source>
        <dbReference type="ARBA" id="ARBA00022786"/>
    </source>
</evidence>
<dbReference type="GO" id="GO:0009968">
    <property type="term" value="P:negative regulation of signal transduction"/>
    <property type="evidence" value="ECO:0007669"/>
    <property type="project" value="UniProtKB-KW"/>
</dbReference>
<gene>
    <name evidence="9" type="primary">SOCS2</name>
    <name evidence="9" type="ORF">BLAG_LOCUS446</name>
</gene>
<keyword evidence="10" id="KW-1185">Reference proteome</keyword>
<dbReference type="FunFam" id="1.10.750.20:FF:000002">
    <property type="entry name" value="Suppressor of cytokine signaling 2"/>
    <property type="match status" value="1"/>
</dbReference>
<keyword evidence="3" id="KW-0734">Signal transduction inhibitor</keyword>
<dbReference type="PANTHER" id="PTHR10155">
    <property type="entry name" value="PHOSPHATIDYLINOSITOL 3-KINASE REGULATORY SUBUNIT"/>
    <property type="match status" value="1"/>
</dbReference>
<keyword evidence="5 6" id="KW-0727">SH2 domain</keyword>
<dbReference type="Gene3D" id="1.10.750.20">
    <property type="entry name" value="SOCS box"/>
    <property type="match status" value="1"/>
</dbReference>
<dbReference type="PROSITE" id="PS50001">
    <property type="entry name" value="SH2"/>
    <property type="match status" value="1"/>
</dbReference>
<feature type="domain" description="SH2" evidence="7">
    <location>
        <begin position="56"/>
        <end position="166"/>
    </location>
</feature>
<evidence type="ECO:0000313" key="10">
    <source>
        <dbReference type="Proteomes" id="UP000838412"/>
    </source>
</evidence>
<comment type="pathway">
    <text evidence="1">Protein modification; protein ubiquitination.</text>
</comment>
<dbReference type="SMART" id="SM00252">
    <property type="entry name" value="SH2"/>
    <property type="match status" value="1"/>
</dbReference>
<feature type="domain" description="SOCS box" evidence="8">
    <location>
        <begin position="161"/>
        <end position="209"/>
    </location>
</feature>
<dbReference type="SMART" id="SM00253">
    <property type="entry name" value="SOCS"/>
    <property type="match status" value="1"/>
</dbReference>